<reference evidence="5 6" key="1">
    <citation type="submission" date="2019-02" db="EMBL/GenBank/DDBJ databases">
        <title>Deep-cultivation of Planctomycetes and their phenomic and genomic characterization uncovers novel biology.</title>
        <authorList>
            <person name="Wiegand S."/>
            <person name="Jogler M."/>
            <person name="Boedeker C."/>
            <person name="Pinto D."/>
            <person name="Vollmers J."/>
            <person name="Rivas-Marin E."/>
            <person name="Kohn T."/>
            <person name="Peeters S.H."/>
            <person name="Heuer A."/>
            <person name="Rast P."/>
            <person name="Oberbeckmann S."/>
            <person name="Bunk B."/>
            <person name="Jeske O."/>
            <person name="Meyerdierks A."/>
            <person name="Storesund J.E."/>
            <person name="Kallscheuer N."/>
            <person name="Luecker S."/>
            <person name="Lage O.M."/>
            <person name="Pohl T."/>
            <person name="Merkel B.J."/>
            <person name="Hornburger P."/>
            <person name="Mueller R.-W."/>
            <person name="Bruemmer F."/>
            <person name="Labrenz M."/>
            <person name="Spormann A.M."/>
            <person name="Op den Camp H."/>
            <person name="Overmann J."/>
            <person name="Amann R."/>
            <person name="Jetten M.S.M."/>
            <person name="Mascher T."/>
            <person name="Medema M.H."/>
            <person name="Devos D.P."/>
            <person name="Kaster A.-K."/>
            <person name="Ovreas L."/>
            <person name="Rohde M."/>
            <person name="Galperin M.Y."/>
            <person name="Jogler C."/>
        </authorList>
    </citation>
    <scope>NUCLEOTIDE SEQUENCE [LARGE SCALE GENOMIC DNA]</scope>
    <source>
        <strain evidence="5 6">Mal4</strain>
    </source>
</reference>
<evidence type="ECO:0000313" key="5">
    <source>
        <dbReference type="EMBL" id="QDU36342.1"/>
    </source>
</evidence>
<dbReference type="Pfam" id="PF00392">
    <property type="entry name" value="GntR"/>
    <property type="match status" value="1"/>
</dbReference>
<protein>
    <submittedName>
        <fullName evidence="5">HTH-type transcriptional repressor YtrA</fullName>
    </submittedName>
</protein>
<evidence type="ECO:0000256" key="3">
    <source>
        <dbReference type="ARBA" id="ARBA00023163"/>
    </source>
</evidence>
<keyword evidence="2" id="KW-0238">DNA-binding</keyword>
<dbReference type="PROSITE" id="PS50949">
    <property type="entry name" value="HTH_GNTR"/>
    <property type="match status" value="1"/>
</dbReference>
<dbReference type="EMBL" id="CP036275">
    <property type="protein sequence ID" value="QDU36342.1"/>
    <property type="molecule type" value="Genomic_DNA"/>
</dbReference>
<keyword evidence="3" id="KW-0804">Transcription</keyword>
<dbReference type="RefSeq" id="WP_145367015.1">
    <property type="nucleotide sequence ID" value="NZ_CP036275.1"/>
</dbReference>
<dbReference type="InterPro" id="IPR000524">
    <property type="entry name" value="Tscrpt_reg_HTH_GntR"/>
</dbReference>
<dbReference type="AlphaFoldDB" id="A0A517Z1I7"/>
<keyword evidence="6" id="KW-1185">Reference proteome</keyword>
<dbReference type="PANTHER" id="PTHR38445:SF7">
    <property type="entry name" value="GNTR-FAMILY TRANSCRIPTIONAL REGULATOR"/>
    <property type="match status" value="1"/>
</dbReference>
<feature type="domain" description="HTH gntR-type" evidence="4">
    <location>
        <begin position="11"/>
        <end position="79"/>
    </location>
</feature>
<proteinExistence type="predicted"/>
<sequence length="131" mass="14653">MLLHIEKGSSTPISRQIRDQIREQCLSGVLKPGEKLPSVRELARELAVNVNTVFRVYERLASERLVELRHGDGTYVLPPTDGDEAGLTEQRSRFESEFDQLVHRGLLLGIPPADLKARLNRVLRSAGKAAK</sequence>
<dbReference type="InterPro" id="IPR036390">
    <property type="entry name" value="WH_DNA-bd_sf"/>
</dbReference>
<dbReference type="GO" id="GO:0003700">
    <property type="term" value="F:DNA-binding transcription factor activity"/>
    <property type="evidence" value="ECO:0007669"/>
    <property type="project" value="InterPro"/>
</dbReference>
<evidence type="ECO:0000256" key="2">
    <source>
        <dbReference type="ARBA" id="ARBA00023125"/>
    </source>
</evidence>
<evidence type="ECO:0000256" key="1">
    <source>
        <dbReference type="ARBA" id="ARBA00023015"/>
    </source>
</evidence>
<accession>A0A517Z1I7</accession>
<dbReference type="CDD" id="cd07377">
    <property type="entry name" value="WHTH_GntR"/>
    <property type="match status" value="1"/>
</dbReference>
<dbReference type="OrthoDB" id="9801546at2"/>
<dbReference type="SUPFAM" id="SSF46785">
    <property type="entry name" value="Winged helix' DNA-binding domain"/>
    <property type="match status" value="1"/>
</dbReference>
<dbReference type="KEGG" id="mri:Mal4_06270"/>
<dbReference type="InterPro" id="IPR036388">
    <property type="entry name" value="WH-like_DNA-bd_sf"/>
</dbReference>
<dbReference type="GO" id="GO:0003677">
    <property type="term" value="F:DNA binding"/>
    <property type="evidence" value="ECO:0007669"/>
    <property type="project" value="UniProtKB-KW"/>
</dbReference>
<organism evidence="5 6">
    <name type="scientific">Maioricimonas rarisocia</name>
    <dbReference type="NCBI Taxonomy" id="2528026"/>
    <lineage>
        <taxon>Bacteria</taxon>
        <taxon>Pseudomonadati</taxon>
        <taxon>Planctomycetota</taxon>
        <taxon>Planctomycetia</taxon>
        <taxon>Planctomycetales</taxon>
        <taxon>Planctomycetaceae</taxon>
        <taxon>Maioricimonas</taxon>
    </lineage>
</organism>
<dbReference type="SMART" id="SM00345">
    <property type="entry name" value="HTH_GNTR"/>
    <property type="match status" value="1"/>
</dbReference>
<name>A0A517Z1I7_9PLAN</name>
<dbReference type="Gene3D" id="1.10.10.10">
    <property type="entry name" value="Winged helix-like DNA-binding domain superfamily/Winged helix DNA-binding domain"/>
    <property type="match status" value="1"/>
</dbReference>
<evidence type="ECO:0000313" key="6">
    <source>
        <dbReference type="Proteomes" id="UP000320496"/>
    </source>
</evidence>
<evidence type="ECO:0000259" key="4">
    <source>
        <dbReference type="PROSITE" id="PS50949"/>
    </source>
</evidence>
<dbReference type="Proteomes" id="UP000320496">
    <property type="component" value="Chromosome"/>
</dbReference>
<gene>
    <name evidence="5" type="primary">ytrA_1</name>
    <name evidence="5" type="ORF">Mal4_06270</name>
</gene>
<keyword evidence="1" id="KW-0805">Transcription regulation</keyword>
<dbReference type="PANTHER" id="PTHR38445">
    <property type="entry name" value="HTH-TYPE TRANSCRIPTIONAL REPRESSOR YTRA"/>
    <property type="match status" value="1"/>
</dbReference>